<dbReference type="EMBL" id="AMZH03002136">
    <property type="protein sequence ID" value="RRT76647.1"/>
    <property type="molecule type" value="Genomic_DNA"/>
</dbReference>
<keyword evidence="6 8" id="KW-0472">Membrane</keyword>
<dbReference type="GO" id="GO:0045492">
    <property type="term" value="P:xylan biosynthetic process"/>
    <property type="evidence" value="ECO:0007669"/>
    <property type="project" value="TreeGrafter"/>
</dbReference>
<dbReference type="GO" id="GO:0005794">
    <property type="term" value="C:Golgi apparatus"/>
    <property type="evidence" value="ECO:0007669"/>
    <property type="project" value="UniProtKB-ARBA"/>
</dbReference>
<dbReference type="PANTHER" id="PTHR13533">
    <property type="entry name" value="N-ACETYLNEURAMINATE 9-O-ACETYLTRANSFERASE"/>
    <property type="match status" value="1"/>
</dbReference>
<gene>
    <name evidence="10" type="ORF">B296_00002265</name>
</gene>
<evidence type="ECO:0000256" key="8">
    <source>
        <dbReference type="SAM" id="Phobius"/>
    </source>
</evidence>
<evidence type="ECO:0000259" key="9">
    <source>
        <dbReference type="Pfam" id="PF07779"/>
    </source>
</evidence>
<dbReference type="InterPro" id="IPR012419">
    <property type="entry name" value="Cas1_AcylTrans_dom"/>
</dbReference>
<protein>
    <recommendedName>
        <fullName evidence="9">Cas1p 10 TM acyl transferase domain-containing protein</fullName>
    </recommendedName>
</protein>
<reference evidence="10 11" key="1">
    <citation type="journal article" date="2014" name="Agronomy (Basel)">
        <title>A Draft Genome Sequence for Ensete ventricosum, the Drought-Tolerant Tree Against Hunger.</title>
        <authorList>
            <person name="Harrison J."/>
            <person name="Moore K.A."/>
            <person name="Paszkiewicz K."/>
            <person name="Jones T."/>
            <person name="Grant M."/>
            <person name="Ambacheew D."/>
            <person name="Muzemil S."/>
            <person name="Studholme D.J."/>
        </authorList>
    </citation>
    <scope>NUCLEOTIDE SEQUENCE [LARGE SCALE GENOMIC DNA]</scope>
</reference>
<dbReference type="AlphaFoldDB" id="A0A427AK44"/>
<evidence type="ECO:0000256" key="1">
    <source>
        <dbReference type="ARBA" id="ARBA00004141"/>
    </source>
</evidence>
<proteinExistence type="inferred from homology"/>
<evidence type="ECO:0000256" key="7">
    <source>
        <dbReference type="ARBA" id="ARBA00023180"/>
    </source>
</evidence>
<evidence type="ECO:0000256" key="2">
    <source>
        <dbReference type="ARBA" id="ARBA00010666"/>
    </source>
</evidence>
<comment type="caution">
    <text evidence="10">The sequence shown here is derived from an EMBL/GenBank/DDBJ whole genome shotgun (WGS) entry which is preliminary data.</text>
</comment>
<keyword evidence="7" id="KW-0325">Glycoprotein</keyword>
<dbReference type="Proteomes" id="UP000287651">
    <property type="component" value="Unassembled WGS sequence"/>
</dbReference>
<name>A0A427AK44_ENSVE</name>
<evidence type="ECO:0000256" key="5">
    <source>
        <dbReference type="ARBA" id="ARBA00022989"/>
    </source>
</evidence>
<comment type="similarity">
    <text evidence="2">Belongs to the PC-esterase family. CASD1 subfamily.</text>
</comment>
<evidence type="ECO:0000256" key="6">
    <source>
        <dbReference type="ARBA" id="ARBA00023136"/>
    </source>
</evidence>
<accession>A0A427AK44</accession>
<sequence>MEIAGPVTPGQVRGIMSFSGVVEEICKFCFASLASEFGVVLVYFYTCDRTNLFGESSKVLFVMYHYFAAKEIYNAIRKRFPNVLCACDTSRSGKPDAQPRRLLSLVPDYPMLNFMLNTIIYVAVRNVAHRVFDLTNRLKVVFIPTRDNKRLLYNLITGAIVSLTLYALSMVLLSLTKKLVRIAKCLYCK</sequence>
<feature type="domain" description="Cas1p 10 TM acyl transferase" evidence="9">
    <location>
        <begin position="102"/>
        <end position="149"/>
    </location>
</feature>
<dbReference type="Pfam" id="PF07779">
    <property type="entry name" value="Cas1_AcylT"/>
    <property type="match status" value="1"/>
</dbReference>
<evidence type="ECO:0000313" key="10">
    <source>
        <dbReference type="EMBL" id="RRT76647.1"/>
    </source>
</evidence>
<keyword evidence="3" id="KW-0808">Transferase</keyword>
<dbReference type="GO" id="GO:0010411">
    <property type="term" value="P:xyloglucan metabolic process"/>
    <property type="evidence" value="ECO:0007669"/>
    <property type="project" value="TreeGrafter"/>
</dbReference>
<keyword evidence="4 8" id="KW-0812">Transmembrane</keyword>
<evidence type="ECO:0000313" key="11">
    <source>
        <dbReference type="Proteomes" id="UP000287651"/>
    </source>
</evidence>
<dbReference type="PANTHER" id="PTHR13533:SF48">
    <property type="entry name" value="PROTEIN REDUCED WALL ACETYLATION 2"/>
    <property type="match status" value="1"/>
</dbReference>
<dbReference type="GO" id="GO:0016020">
    <property type="term" value="C:membrane"/>
    <property type="evidence" value="ECO:0007669"/>
    <property type="project" value="UniProtKB-SubCell"/>
</dbReference>
<evidence type="ECO:0000256" key="4">
    <source>
        <dbReference type="ARBA" id="ARBA00022692"/>
    </source>
</evidence>
<dbReference type="GO" id="GO:0009834">
    <property type="term" value="P:plant-type secondary cell wall biogenesis"/>
    <property type="evidence" value="ECO:0007669"/>
    <property type="project" value="TreeGrafter"/>
</dbReference>
<dbReference type="GO" id="GO:0016407">
    <property type="term" value="F:acetyltransferase activity"/>
    <property type="evidence" value="ECO:0007669"/>
    <property type="project" value="TreeGrafter"/>
</dbReference>
<organism evidence="10 11">
    <name type="scientific">Ensete ventricosum</name>
    <name type="common">Abyssinian banana</name>
    <name type="synonym">Musa ensete</name>
    <dbReference type="NCBI Taxonomy" id="4639"/>
    <lineage>
        <taxon>Eukaryota</taxon>
        <taxon>Viridiplantae</taxon>
        <taxon>Streptophyta</taxon>
        <taxon>Embryophyta</taxon>
        <taxon>Tracheophyta</taxon>
        <taxon>Spermatophyta</taxon>
        <taxon>Magnoliopsida</taxon>
        <taxon>Liliopsida</taxon>
        <taxon>Zingiberales</taxon>
        <taxon>Musaceae</taxon>
        <taxon>Ensete</taxon>
    </lineage>
</organism>
<evidence type="ECO:0000256" key="3">
    <source>
        <dbReference type="ARBA" id="ARBA00022679"/>
    </source>
</evidence>
<comment type="subcellular location">
    <subcellularLocation>
        <location evidence="1">Membrane</location>
        <topology evidence="1">Multi-pass membrane protein</topology>
    </subcellularLocation>
</comment>
<feature type="transmembrane region" description="Helical" evidence="8">
    <location>
        <begin position="151"/>
        <end position="175"/>
    </location>
</feature>
<keyword evidence="5 8" id="KW-1133">Transmembrane helix</keyword>